<comment type="caution">
    <text evidence="3">The sequence shown here is derived from an EMBL/GenBank/DDBJ whole genome shotgun (WGS) entry which is preliminary data.</text>
</comment>
<protein>
    <recommendedName>
        <fullName evidence="5">DinB-like domain-containing protein</fullName>
    </recommendedName>
</protein>
<sequence>MNLLDTLLAHNEGTTRRLIEQSAALSDEQLDQEFDLGLRTVRLSLHHIIESMKWWTDLMNGQPQWSLDPLPHDPVSLPSLQFRLATVAEQFARTAHDVEERGRWDDH</sequence>
<evidence type="ECO:0000256" key="2">
    <source>
        <dbReference type="ARBA" id="ARBA00022723"/>
    </source>
</evidence>
<evidence type="ECO:0000256" key="1">
    <source>
        <dbReference type="ARBA" id="ARBA00008635"/>
    </source>
</evidence>
<organism evidence="3 4">
    <name type="scientific">Deinococcus malanensis</name>
    <dbReference type="NCBI Taxonomy" id="1706855"/>
    <lineage>
        <taxon>Bacteria</taxon>
        <taxon>Thermotogati</taxon>
        <taxon>Deinococcota</taxon>
        <taxon>Deinococci</taxon>
        <taxon>Deinococcales</taxon>
        <taxon>Deinococcaceae</taxon>
        <taxon>Deinococcus</taxon>
    </lineage>
</organism>
<evidence type="ECO:0000313" key="4">
    <source>
        <dbReference type="Proteomes" id="UP000647587"/>
    </source>
</evidence>
<accession>A0ABQ2F190</accession>
<dbReference type="InterPro" id="IPR034660">
    <property type="entry name" value="DinB/YfiT-like"/>
</dbReference>
<reference evidence="4" key="1">
    <citation type="journal article" date="2019" name="Int. J. Syst. Evol. Microbiol.">
        <title>The Global Catalogue of Microorganisms (GCM) 10K type strain sequencing project: providing services to taxonomists for standard genome sequencing and annotation.</title>
        <authorList>
            <consortium name="The Broad Institute Genomics Platform"/>
            <consortium name="The Broad Institute Genome Sequencing Center for Infectious Disease"/>
            <person name="Wu L."/>
            <person name="Ma J."/>
        </authorList>
    </citation>
    <scope>NUCLEOTIDE SEQUENCE [LARGE SCALE GENOMIC DNA]</scope>
    <source>
        <strain evidence="4">JCM 30331</strain>
    </source>
</reference>
<dbReference type="SUPFAM" id="SSF109854">
    <property type="entry name" value="DinB/YfiT-like putative metalloenzymes"/>
    <property type="match status" value="1"/>
</dbReference>
<dbReference type="Pfam" id="PF05163">
    <property type="entry name" value="DinB"/>
    <property type="match status" value="1"/>
</dbReference>
<proteinExistence type="inferred from homology"/>
<evidence type="ECO:0000313" key="3">
    <source>
        <dbReference type="EMBL" id="GGK36989.1"/>
    </source>
</evidence>
<dbReference type="EMBL" id="BMPP01000016">
    <property type="protein sequence ID" value="GGK36989.1"/>
    <property type="molecule type" value="Genomic_DNA"/>
</dbReference>
<comment type="similarity">
    <text evidence="1">Belongs to the DinB family.</text>
</comment>
<dbReference type="InterPro" id="IPR007837">
    <property type="entry name" value="DinB"/>
</dbReference>
<dbReference type="Gene3D" id="1.20.120.450">
    <property type="entry name" value="dinb family like domain"/>
    <property type="match status" value="1"/>
</dbReference>
<name>A0ABQ2F190_9DEIO</name>
<keyword evidence="4" id="KW-1185">Reference proteome</keyword>
<dbReference type="Proteomes" id="UP000647587">
    <property type="component" value="Unassembled WGS sequence"/>
</dbReference>
<gene>
    <name evidence="3" type="ORF">GCM10008955_33610</name>
</gene>
<evidence type="ECO:0008006" key="5">
    <source>
        <dbReference type="Google" id="ProtNLM"/>
    </source>
</evidence>
<dbReference type="RefSeq" id="WP_189010820.1">
    <property type="nucleotide sequence ID" value="NZ_BMPP01000016.1"/>
</dbReference>
<keyword evidence="2" id="KW-0479">Metal-binding</keyword>